<reference evidence="1" key="2">
    <citation type="submission" date="2025-03" db="EMBL/GenBank/DDBJ databases">
        <authorList>
            <consortium name="ELIXIR-Norway"/>
            <consortium name="Elixir Norway"/>
        </authorList>
    </citation>
    <scope>NUCLEOTIDE SEQUENCE</scope>
</reference>
<reference evidence="1" key="1">
    <citation type="submission" date="2023-05" db="EMBL/GenBank/DDBJ databases">
        <authorList>
            <consortium name="ELIXIR-Norway"/>
        </authorList>
    </citation>
    <scope>NUCLEOTIDE SEQUENCE</scope>
</reference>
<organism evidence="1 2">
    <name type="scientific">Rangifer tarandus platyrhynchus</name>
    <name type="common">Svalbard reindeer</name>
    <dbReference type="NCBI Taxonomy" id="3082113"/>
    <lineage>
        <taxon>Eukaryota</taxon>
        <taxon>Metazoa</taxon>
        <taxon>Chordata</taxon>
        <taxon>Craniata</taxon>
        <taxon>Vertebrata</taxon>
        <taxon>Euteleostomi</taxon>
        <taxon>Mammalia</taxon>
        <taxon>Eutheria</taxon>
        <taxon>Laurasiatheria</taxon>
        <taxon>Artiodactyla</taxon>
        <taxon>Ruminantia</taxon>
        <taxon>Pecora</taxon>
        <taxon>Cervidae</taxon>
        <taxon>Odocoileinae</taxon>
        <taxon>Rangifer</taxon>
    </lineage>
</organism>
<dbReference type="Proteomes" id="UP001162501">
    <property type="component" value="Chromosome 3"/>
</dbReference>
<gene>
    <name evidence="1" type="ORF">MRATA1EN22A_LOCUS19459</name>
</gene>
<sequence>MDTSQSRNLLPLFPCSPLPPWGLLKGRWAWVVGGLFLPRALEGHQIVLLVTFPPIFSLTFTVPSCLLLSCQVYHPPHPSFLAPCPSRLPGDLFCFLLCFFFCFECLSLQVSVAGRSPFRSQRLQCKFPFPLGKCTTLFWGVLGCFLFFSFFVLFFFAFFSPFYLEGMGGSGNREVGGGFCLFF</sequence>
<proteinExistence type="predicted"/>
<dbReference type="EMBL" id="OX596087">
    <property type="protein sequence ID" value="CAN0447580.1"/>
    <property type="molecule type" value="Genomic_DNA"/>
</dbReference>
<protein>
    <submittedName>
        <fullName evidence="1">Uncharacterized protein</fullName>
    </submittedName>
</protein>
<accession>A0AC59ZKY7</accession>
<name>A0AC59ZKY7_RANTA</name>
<evidence type="ECO:0000313" key="2">
    <source>
        <dbReference type="Proteomes" id="UP001162501"/>
    </source>
</evidence>
<evidence type="ECO:0000313" key="1">
    <source>
        <dbReference type="EMBL" id="CAN0447580.1"/>
    </source>
</evidence>